<protein>
    <submittedName>
        <fullName evidence="11">TRAP transporter small permease subunit</fullName>
    </submittedName>
</protein>
<name>A0A5B7TVL5_9FLAO</name>
<feature type="domain" description="Tripartite ATP-independent periplasmic transporters DctQ component" evidence="10">
    <location>
        <begin position="20"/>
        <end position="147"/>
    </location>
</feature>
<reference evidence="11 12" key="1">
    <citation type="submission" date="2019-05" db="EMBL/GenBank/DDBJ databases">
        <title>Algicella ahnfeltiae gen. nov., sp. nov., a novel marine bacterium of the family Flavobacteriaceae isolated from a red alga.</title>
        <authorList>
            <person name="Nedashkovskaya O.I."/>
            <person name="Kukhlevskiy A.D."/>
            <person name="Kim S.-G."/>
            <person name="Zhukova N.V."/>
            <person name="Mikhailov V.V."/>
        </authorList>
    </citation>
    <scope>NUCLEOTIDE SEQUENCE [LARGE SCALE GENOMIC DNA]</scope>
    <source>
        <strain evidence="11 12">10Alg115</strain>
    </source>
</reference>
<dbReference type="OrthoDB" id="9815614at2"/>
<feature type="transmembrane region" description="Helical" evidence="9">
    <location>
        <begin position="86"/>
        <end position="110"/>
    </location>
</feature>
<gene>
    <name evidence="11" type="ORF">FF125_18610</name>
</gene>
<evidence type="ECO:0000259" key="10">
    <source>
        <dbReference type="Pfam" id="PF04290"/>
    </source>
</evidence>
<evidence type="ECO:0000256" key="7">
    <source>
        <dbReference type="ARBA" id="ARBA00023136"/>
    </source>
</evidence>
<evidence type="ECO:0000256" key="4">
    <source>
        <dbReference type="ARBA" id="ARBA00022519"/>
    </source>
</evidence>
<keyword evidence="7 9" id="KW-0472">Membrane</keyword>
<keyword evidence="3" id="KW-1003">Cell membrane</keyword>
<evidence type="ECO:0000313" key="11">
    <source>
        <dbReference type="EMBL" id="QCX40360.1"/>
    </source>
</evidence>
<evidence type="ECO:0000256" key="3">
    <source>
        <dbReference type="ARBA" id="ARBA00022475"/>
    </source>
</evidence>
<dbReference type="InterPro" id="IPR055348">
    <property type="entry name" value="DctQ"/>
</dbReference>
<keyword evidence="2" id="KW-0813">Transport</keyword>
<accession>A0A5B7TVL5</accession>
<dbReference type="KEGG" id="fbe:FF125_18610"/>
<keyword evidence="4" id="KW-0997">Cell inner membrane</keyword>
<dbReference type="RefSeq" id="WP_138951312.1">
    <property type="nucleotide sequence ID" value="NZ_CP040749.1"/>
</dbReference>
<feature type="transmembrane region" description="Helical" evidence="9">
    <location>
        <begin position="44"/>
        <end position="65"/>
    </location>
</feature>
<dbReference type="InterPro" id="IPR007387">
    <property type="entry name" value="TRAP_DctQ"/>
</dbReference>
<evidence type="ECO:0000256" key="9">
    <source>
        <dbReference type="SAM" id="Phobius"/>
    </source>
</evidence>
<dbReference type="PANTHER" id="PTHR35011:SF11">
    <property type="entry name" value="TRAP TRANSPORTER SMALL PERMEASE PROTEIN"/>
    <property type="match status" value="1"/>
</dbReference>
<evidence type="ECO:0000256" key="6">
    <source>
        <dbReference type="ARBA" id="ARBA00022989"/>
    </source>
</evidence>
<evidence type="ECO:0000256" key="2">
    <source>
        <dbReference type="ARBA" id="ARBA00022448"/>
    </source>
</evidence>
<evidence type="ECO:0000256" key="1">
    <source>
        <dbReference type="ARBA" id="ARBA00004429"/>
    </source>
</evidence>
<keyword evidence="6 9" id="KW-1133">Transmembrane helix</keyword>
<dbReference type="GO" id="GO:0022857">
    <property type="term" value="F:transmembrane transporter activity"/>
    <property type="evidence" value="ECO:0007669"/>
    <property type="project" value="TreeGrafter"/>
</dbReference>
<feature type="transmembrane region" description="Helical" evidence="9">
    <location>
        <begin position="122"/>
        <end position="141"/>
    </location>
</feature>
<evidence type="ECO:0000313" key="12">
    <source>
        <dbReference type="Proteomes" id="UP000306229"/>
    </source>
</evidence>
<keyword evidence="5 9" id="KW-0812">Transmembrane</keyword>
<proteinExistence type="inferred from homology"/>
<dbReference type="Pfam" id="PF04290">
    <property type="entry name" value="DctQ"/>
    <property type="match status" value="1"/>
</dbReference>
<dbReference type="GO" id="GO:0015740">
    <property type="term" value="P:C4-dicarboxylate transport"/>
    <property type="evidence" value="ECO:0007669"/>
    <property type="project" value="TreeGrafter"/>
</dbReference>
<dbReference type="EMBL" id="CP040749">
    <property type="protein sequence ID" value="QCX40360.1"/>
    <property type="molecule type" value="Genomic_DNA"/>
</dbReference>
<comment type="subcellular location">
    <subcellularLocation>
        <location evidence="1">Cell inner membrane</location>
        <topology evidence="1">Multi-pass membrane protein</topology>
    </subcellularLocation>
</comment>
<sequence>MDRFISSMLKKGVIISTLGLIAIVLLQIYARFFMAQAPAWTEEASRLCFIYATSFAAGLALKNNYYVHLDYFYNLFSKNVQRRLKIIIPVLTVFLFLILAFYSLEFIYLGRLESSPSLKIKMAFIFVSILIMSLSVSYYAFKEVMAQIKNEKP</sequence>
<dbReference type="GO" id="GO:0005886">
    <property type="term" value="C:plasma membrane"/>
    <property type="evidence" value="ECO:0007669"/>
    <property type="project" value="UniProtKB-SubCell"/>
</dbReference>
<feature type="transmembrane region" description="Helical" evidence="9">
    <location>
        <begin position="12"/>
        <end position="32"/>
    </location>
</feature>
<evidence type="ECO:0000256" key="8">
    <source>
        <dbReference type="ARBA" id="ARBA00038436"/>
    </source>
</evidence>
<comment type="similarity">
    <text evidence="8">Belongs to the TRAP transporter small permease family.</text>
</comment>
<dbReference type="AlphaFoldDB" id="A0A5B7TVL5"/>
<dbReference type="PANTHER" id="PTHR35011">
    <property type="entry name" value="2,3-DIKETO-L-GULONATE TRAP TRANSPORTER SMALL PERMEASE PROTEIN YIAM"/>
    <property type="match status" value="1"/>
</dbReference>
<organism evidence="11 12">
    <name type="scientific">Aureibaculum algae</name>
    <dbReference type="NCBI Taxonomy" id="2584122"/>
    <lineage>
        <taxon>Bacteria</taxon>
        <taxon>Pseudomonadati</taxon>
        <taxon>Bacteroidota</taxon>
        <taxon>Flavobacteriia</taxon>
        <taxon>Flavobacteriales</taxon>
        <taxon>Flavobacteriaceae</taxon>
        <taxon>Aureibaculum</taxon>
    </lineage>
</organism>
<dbReference type="Proteomes" id="UP000306229">
    <property type="component" value="Chromosome"/>
</dbReference>
<evidence type="ECO:0000256" key="5">
    <source>
        <dbReference type="ARBA" id="ARBA00022692"/>
    </source>
</evidence>
<keyword evidence="12" id="KW-1185">Reference proteome</keyword>